<dbReference type="PANTHER" id="PTHR20857:SF15">
    <property type="entry name" value="THIAMINE-PHOSPHATE SYNTHASE"/>
    <property type="match status" value="1"/>
</dbReference>
<evidence type="ECO:0000259" key="3">
    <source>
        <dbReference type="Pfam" id="PF02581"/>
    </source>
</evidence>
<accession>A0A9D2GRS1</accession>
<dbReference type="EMBL" id="DXAW01000089">
    <property type="protein sequence ID" value="HIZ85779.1"/>
    <property type="molecule type" value="Genomic_DNA"/>
</dbReference>
<reference evidence="4" key="1">
    <citation type="journal article" date="2021" name="PeerJ">
        <title>Extensive microbial diversity within the chicken gut microbiome revealed by metagenomics and culture.</title>
        <authorList>
            <person name="Gilroy R."/>
            <person name="Ravi A."/>
            <person name="Getino M."/>
            <person name="Pursley I."/>
            <person name="Horton D.L."/>
            <person name="Alikhan N.F."/>
            <person name="Baker D."/>
            <person name="Gharbi K."/>
            <person name="Hall N."/>
            <person name="Watson M."/>
            <person name="Adriaenssens E.M."/>
            <person name="Foster-Nyarko E."/>
            <person name="Jarju S."/>
            <person name="Secka A."/>
            <person name="Antonio M."/>
            <person name="Oren A."/>
            <person name="Chaudhuri R.R."/>
            <person name="La Ragione R."/>
            <person name="Hildebrand F."/>
            <person name="Pallen M.J."/>
        </authorList>
    </citation>
    <scope>NUCLEOTIDE SEQUENCE</scope>
    <source>
        <strain evidence="4">Gambia16-554</strain>
    </source>
</reference>
<dbReference type="InterPro" id="IPR036206">
    <property type="entry name" value="ThiamineP_synth_sf"/>
</dbReference>
<dbReference type="AlphaFoldDB" id="A0A9D2GRS1"/>
<dbReference type="InterPro" id="IPR022998">
    <property type="entry name" value="ThiamineP_synth_TenI"/>
</dbReference>
<dbReference type="PANTHER" id="PTHR20857">
    <property type="entry name" value="THIAMINE-PHOSPHATE PYROPHOSPHORYLASE"/>
    <property type="match status" value="1"/>
</dbReference>
<dbReference type="Gene3D" id="3.20.20.70">
    <property type="entry name" value="Aldolase class I"/>
    <property type="match status" value="1"/>
</dbReference>
<evidence type="ECO:0000256" key="2">
    <source>
        <dbReference type="ARBA" id="ARBA00022977"/>
    </source>
</evidence>
<dbReference type="Pfam" id="PF02581">
    <property type="entry name" value="TMP-TENI"/>
    <property type="match status" value="1"/>
</dbReference>
<reference evidence="4" key="2">
    <citation type="submission" date="2021-04" db="EMBL/GenBank/DDBJ databases">
        <authorList>
            <person name="Gilroy R."/>
        </authorList>
    </citation>
    <scope>NUCLEOTIDE SEQUENCE</scope>
    <source>
        <strain evidence="4">Gambia16-554</strain>
    </source>
</reference>
<dbReference type="InterPro" id="IPR013785">
    <property type="entry name" value="Aldolase_TIM"/>
</dbReference>
<name>A0A9D2GRS1_9BACT</name>
<protein>
    <submittedName>
        <fullName evidence="4">Thiamine phosphate synthase</fullName>
    </submittedName>
</protein>
<comment type="pathway">
    <text evidence="1">Cofactor biosynthesis; thiamine diphosphate biosynthesis.</text>
</comment>
<feature type="domain" description="Thiamine phosphate synthase/TenI" evidence="3">
    <location>
        <begin position="7"/>
        <end position="174"/>
    </location>
</feature>
<comment type="caution">
    <text evidence="4">The sequence shown here is derived from an EMBL/GenBank/DDBJ whole genome shotgun (WGS) entry which is preliminary data.</text>
</comment>
<proteinExistence type="predicted"/>
<gene>
    <name evidence="4" type="ORF">IAC04_04745</name>
</gene>
<evidence type="ECO:0000313" key="4">
    <source>
        <dbReference type="EMBL" id="HIZ85779.1"/>
    </source>
</evidence>
<dbReference type="GO" id="GO:0009228">
    <property type="term" value="P:thiamine biosynthetic process"/>
    <property type="evidence" value="ECO:0007669"/>
    <property type="project" value="UniProtKB-KW"/>
</dbReference>
<keyword evidence="2" id="KW-0784">Thiamine biosynthesis</keyword>
<dbReference type="GO" id="GO:0004789">
    <property type="term" value="F:thiamine-phosphate diphosphorylase activity"/>
    <property type="evidence" value="ECO:0007669"/>
    <property type="project" value="TreeGrafter"/>
</dbReference>
<sequence length="198" mass="21189">MERKIVVITDPEFLPGEAELIGMLLEAGAWRVHVRKPGSDAAETAALLEGIAPRYRSRLSLHDHHDLALRYGVGGVHLNSRNPQRPDGFNGLVSRSCHSLEELGRYAATCGYMFLSPVFDSISKTGYASHFTLDEIRAGAGEGVVTDRVLALGGVTAGNIGLALDAGFGGAAVLGWIWGPYAEDGDAGALMERFRKLL</sequence>
<dbReference type="GO" id="GO:0005737">
    <property type="term" value="C:cytoplasm"/>
    <property type="evidence" value="ECO:0007669"/>
    <property type="project" value="TreeGrafter"/>
</dbReference>
<organism evidence="4 5">
    <name type="scientific">Candidatus Coprenecus stercoravium</name>
    <dbReference type="NCBI Taxonomy" id="2840735"/>
    <lineage>
        <taxon>Bacteria</taxon>
        <taxon>Pseudomonadati</taxon>
        <taxon>Bacteroidota</taxon>
        <taxon>Bacteroidia</taxon>
        <taxon>Bacteroidales</taxon>
        <taxon>Rikenellaceae</taxon>
        <taxon>Rikenellaceae incertae sedis</taxon>
        <taxon>Candidatus Coprenecus</taxon>
    </lineage>
</organism>
<dbReference type="Proteomes" id="UP000824115">
    <property type="component" value="Unassembled WGS sequence"/>
</dbReference>
<evidence type="ECO:0000313" key="5">
    <source>
        <dbReference type="Proteomes" id="UP000824115"/>
    </source>
</evidence>
<evidence type="ECO:0000256" key="1">
    <source>
        <dbReference type="ARBA" id="ARBA00004948"/>
    </source>
</evidence>
<dbReference type="SUPFAM" id="SSF51391">
    <property type="entry name" value="Thiamin phosphate synthase"/>
    <property type="match status" value="1"/>
</dbReference>
<dbReference type="CDD" id="cd00564">
    <property type="entry name" value="TMP_TenI"/>
    <property type="match status" value="1"/>
</dbReference>